<gene>
    <name evidence="1" type="ORF">GCM10011614_17020</name>
</gene>
<evidence type="ECO:0000313" key="1">
    <source>
        <dbReference type="EMBL" id="GGZ02546.1"/>
    </source>
</evidence>
<proteinExistence type="predicted"/>
<dbReference type="EMBL" id="BMZA01000004">
    <property type="protein sequence ID" value="GGZ02546.1"/>
    <property type="molecule type" value="Genomic_DNA"/>
</dbReference>
<dbReference type="RefSeq" id="WP_189620747.1">
    <property type="nucleotide sequence ID" value="NZ_BMZA01000004.1"/>
</dbReference>
<dbReference type="AlphaFoldDB" id="A0A918PE76"/>
<comment type="caution">
    <text evidence="1">The sequence shown here is derived from an EMBL/GenBank/DDBJ whole genome shotgun (WGS) entry which is preliminary data.</text>
</comment>
<protein>
    <submittedName>
        <fullName evidence="1">Uncharacterized protein</fullName>
    </submittedName>
</protein>
<reference evidence="1" key="2">
    <citation type="submission" date="2020-09" db="EMBL/GenBank/DDBJ databases">
        <authorList>
            <person name="Sun Q."/>
            <person name="Kim S."/>
        </authorList>
    </citation>
    <scope>NUCLEOTIDE SEQUENCE</scope>
    <source>
        <strain evidence="1">KCTC 32255</strain>
    </source>
</reference>
<sequence length="94" mass="10521">MSNYSTLQRNTLAGLSETAGALYLTLLDVFQGHTRDGERKAFLAACDYDKQVGSTLDRILRHMPGAPGPMVHAQLSAFFADRWRYNFMPLVKAQ</sequence>
<dbReference type="Proteomes" id="UP000648075">
    <property type="component" value="Unassembled WGS sequence"/>
</dbReference>
<reference evidence="1" key="1">
    <citation type="journal article" date="2014" name="Int. J. Syst. Evol. Microbiol.">
        <title>Complete genome sequence of Corynebacterium casei LMG S-19264T (=DSM 44701T), isolated from a smear-ripened cheese.</title>
        <authorList>
            <consortium name="US DOE Joint Genome Institute (JGI-PGF)"/>
            <person name="Walter F."/>
            <person name="Albersmeier A."/>
            <person name="Kalinowski J."/>
            <person name="Ruckert C."/>
        </authorList>
    </citation>
    <scope>NUCLEOTIDE SEQUENCE</scope>
    <source>
        <strain evidence="1">KCTC 32255</strain>
    </source>
</reference>
<name>A0A918PE76_9SPHN</name>
<organism evidence="1 2">
    <name type="scientific">Novosphingobium colocasiae</name>
    <dbReference type="NCBI Taxonomy" id="1256513"/>
    <lineage>
        <taxon>Bacteria</taxon>
        <taxon>Pseudomonadati</taxon>
        <taxon>Pseudomonadota</taxon>
        <taxon>Alphaproteobacteria</taxon>
        <taxon>Sphingomonadales</taxon>
        <taxon>Sphingomonadaceae</taxon>
        <taxon>Novosphingobium</taxon>
    </lineage>
</organism>
<accession>A0A918PE76</accession>
<keyword evidence="2" id="KW-1185">Reference proteome</keyword>
<evidence type="ECO:0000313" key="2">
    <source>
        <dbReference type="Proteomes" id="UP000648075"/>
    </source>
</evidence>